<comment type="caution">
    <text evidence="6">The sequence shown here is derived from an EMBL/GenBank/DDBJ whole genome shotgun (WGS) entry which is preliminary data.</text>
</comment>
<dbReference type="Gene3D" id="3.40.50.720">
    <property type="entry name" value="NAD(P)-binding Rossmann-like Domain"/>
    <property type="match status" value="1"/>
</dbReference>
<dbReference type="Pfam" id="PF00550">
    <property type="entry name" value="PP-binding"/>
    <property type="match status" value="1"/>
</dbReference>
<dbReference type="PROSITE" id="PS50075">
    <property type="entry name" value="CARRIER"/>
    <property type="match status" value="1"/>
</dbReference>
<dbReference type="Pfam" id="PF02801">
    <property type="entry name" value="Ketoacyl-synt_C"/>
    <property type="match status" value="1"/>
</dbReference>
<keyword evidence="2" id="KW-0597">Phosphoprotein</keyword>
<dbReference type="InterPro" id="IPR014031">
    <property type="entry name" value="Ketoacyl_synth_C"/>
</dbReference>
<dbReference type="CDD" id="cd08953">
    <property type="entry name" value="KR_2_SDR_x"/>
    <property type="match status" value="1"/>
</dbReference>
<gene>
    <name evidence="6" type="ORF">IFO66_01280</name>
</gene>
<dbReference type="Pfam" id="PF08659">
    <property type="entry name" value="KR"/>
    <property type="match status" value="1"/>
</dbReference>
<dbReference type="SUPFAM" id="SSF53901">
    <property type="entry name" value="Thiolase-like"/>
    <property type="match status" value="1"/>
</dbReference>
<dbReference type="SUPFAM" id="SSF47336">
    <property type="entry name" value="ACP-like"/>
    <property type="match status" value="1"/>
</dbReference>
<proteinExistence type="predicted"/>
<dbReference type="SMART" id="SM00825">
    <property type="entry name" value="PKS_KS"/>
    <property type="match status" value="1"/>
</dbReference>
<dbReference type="Gene3D" id="1.10.1240.100">
    <property type="match status" value="1"/>
</dbReference>
<dbReference type="InterPro" id="IPR001227">
    <property type="entry name" value="Ac_transferase_dom_sf"/>
</dbReference>
<evidence type="ECO:0000256" key="1">
    <source>
        <dbReference type="ARBA" id="ARBA00022450"/>
    </source>
</evidence>
<dbReference type="InterPro" id="IPR014043">
    <property type="entry name" value="Acyl_transferase_dom"/>
</dbReference>
<dbReference type="PANTHER" id="PTHR43775">
    <property type="entry name" value="FATTY ACID SYNTHASE"/>
    <property type="match status" value="1"/>
</dbReference>
<dbReference type="SUPFAM" id="SSF52151">
    <property type="entry name" value="FabD/lysophospholipase-like"/>
    <property type="match status" value="1"/>
</dbReference>
<dbReference type="InterPro" id="IPR049490">
    <property type="entry name" value="C883_1060-like_KR_N"/>
</dbReference>
<dbReference type="InterPro" id="IPR020841">
    <property type="entry name" value="PKS_Beta-ketoAc_synthase_dom"/>
</dbReference>
<dbReference type="SUPFAM" id="SSF51735">
    <property type="entry name" value="NAD(P)-binding Rossmann-fold domains"/>
    <property type="match status" value="2"/>
</dbReference>
<sequence>MKEWKDNNKESGFAMMNDEQRTGLEIAVIGMAGRFPGASNINHFWNNLVQGVESIVFLTDEELERAGVSKDTYNRKDYVKSCGAVLENRDVFDAAFFGYTPAEAEMMDPQTRIFHECAWEALEHAGYDPGRYGQRIGLYAAAGSSFDWEVTTRLSGKRERLGDYASWLLDSNGFLPTRVSYKLNLTGPSVLLHTTCSSSLIAIDMACRSLLTGQCEIALAGGVSVGTAPREGYLYQDGMILSADGHCRAFDAEASGTVGGEGAGIVVLKPLEDAIRDSDHIMAVIKGFAANNDGSRKIGYTAPSTVGQSEVIMAAMDMAAVEAESITYVETHGTGTALGDPVELKALSTAFATDKKQFCRIGSVKTNIGHLDEAAGMAGFMKTVLALQHRVLPPSLHYKKANPNIDFENTPFQVNAGATEWKDDGYPLRAGVSSFGIGGTNAHLVLEEPPQEMRRQETKVINYAGKQQQLLLLSAKTETALAQVSANLAQHFKDNPDLNLADAAYTLQVGRSVMEHKQALVVSSADEAIAMLSDKKADTSIRYASKDVDVPIVFMFPGQGSQYVDMGKVLYETEPVFREKLDYCVHILEKETGRDYREVLYPSIITEQTKQAINETEFAQPLLFSIEYALASVLIKWGIKPSAMIGHSLGEYVAACLAGVLSLEEALKLVALRGRLMQSMPPGGMLSVQMPQQDLYKLLRAEQGLSDLSIAVINTPMNCVVSGPDAQISLLEDRLLEEGCLSFRVHTSHAFHSDMMTPMLPEFRSAIERLNVQAPSIPYVSNVSGNWMEADQVLDREYWPNHLLSAVRFSDGIQKLLEYESCLLIEVGPGRTLSSFVAKHDVPKDKYKVLNLIKHPNETVSDDVHFTAQLGKLWSWGVNINWKSYHLPASRSRTPLPAYPFEGQRYWLDIDMDQITMKEQLVPIDKKEQLADWFYAPIWKQSRNHVSRVTSSRSRVLLLADSGEFGSRLKHAWAENGKEVILVHSGDSYRKELDGTYTVCSEQSSDYDQLFSDLEACKIIPDVIAFAWEIERIGHIAVEEVEAEMIARESSSAMACLIRIAQSLGRRSIHTPMEIVVLSNSIHQITGEEQLQPEQAVVLGPIRVIPLEYANLTCRSVDIALPLSQAWNRKFFETITAEITSRMPEQVVAYRGGNRWVQDYEQVLLPSSEGTPALLKQQGVYVITGGLGGMGLAIARYLISELQAKVIMFARHLDPAKLEQANSLAAGGGELLVLQADVTNKDQLYRAVVEAEVQFGVINGVFHTAGVPDGGIMQFRSEKDTEQVLAPKTEGALHLYQIFKDRGLDFLFLCSSISSMLAPAGQVAYCAANNFLDHFALATSSTGHMHVVAVNWDTWRDTGMALDAEKRARSSHQISENFILEDGILAAEGIEVLKRILNVRLPQVVVSVSELSSKLTANQQKAQLAELLKTSNPLDESFANNDEQKTSNKGMEADREQTITMIWKEHLGVQHIGLEDNFFDLGASSLDLIQVRLKIMEKLKVELSIIDMYTYSTIAALSNYLGQPFKASEHSAEQETVEEVLVPTASGYERGQNRLQQRKRKLRGGD</sequence>
<dbReference type="InterPro" id="IPR016036">
    <property type="entry name" value="Malonyl_transacylase_ACP-bd"/>
</dbReference>
<feature type="domain" description="Carrier" evidence="4">
    <location>
        <begin position="1450"/>
        <end position="1525"/>
    </location>
</feature>
<keyword evidence="1" id="KW-0596">Phosphopantetheine</keyword>
<protein>
    <submittedName>
        <fullName evidence="6">SDR family NAD(P)-dependent oxidoreductase</fullName>
    </submittedName>
</protein>
<dbReference type="Gene3D" id="3.30.70.3290">
    <property type="match status" value="1"/>
</dbReference>
<dbReference type="PANTHER" id="PTHR43775:SF51">
    <property type="entry name" value="INACTIVE PHENOLPHTHIOCEROL SYNTHESIS POLYKETIDE SYNTHASE TYPE I PKS1-RELATED"/>
    <property type="match status" value="1"/>
</dbReference>
<evidence type="ECO:0000256" key="3">
    <source>
        <dbReference type="ARBA" id="ARBA00022679"/>
    </source>
</evidence>
<dbReference type="SUPFAM" id="SSF55048">
    <property type="entry name" value="Probable ACP-binding domain of malonyl-CoA ACP transacylase"/>
    <property type="match status" value="1"/>
</dbReference>
<dbReference type="Gene3D" id="1.10.1200.10">
    <property type="entry name" value="ACP-like"/>
    <property type="match status" value="1"/>
</dbReference>
<dbReference type="Gene3D" id="3.30.70.250">
    <property type="entry name" value="Malonyl-CoA ACP transacylase, ACP-binding"/>
    <property type="match status" value="1"/>
</dbReference>
<dbReference type="InterPro" id="IPR016035">
    <property type="entry name" value="Acyl_Trfase/lysoPLipase"/>
</dbReference>
<dbReference type="InterPro" id="IPR009081">
    <property type="entry name" value="PP-bd_ACP"/>
</dbReference>
<dbReference type="SMART" id="SM00822">
    <property type="entry name" value="PKS_KR"/>
    <property type="match status" value="1"/>
</dbReference>
<dbReference type="Pfam" id="PF00109">
    <property type="entry name" value="ketoacyl-synt"/>
    <property type="match status" value="1"/>
</dbReference>
<dbReference type="InterPro" id="IPR036291">
    <property type="entry name" value="NAD(P)-bd_dom_sf"/>
</dbReference>
<dbReference type="InterPro" id="IPR013968">
    <property type="entry name" value="PKS_KR"/>
</dbReference>
<dbReference type="Gene3D" id="3.40.47.10">
    <property type="match status" value="1"/>
</dbReference>
<dbReference type="Pfam" id="PF21394">
    <property type="entry name" value="Beta-ketacyl_N"/>
    <property type="match status" value="1"/>
</dbReference>
<dbReference type="Pfam" id="PF00698">
    <property type="entry name" value="Acyl_transf_1"/>
    <property type="match status" value="1"/>
</dbReference>
<name>A0ABR9AT98_9BACL</name>
<evidence type="ECO:0000256" key="2">
    <source>
        <dbReference type="ARBA" id="ARBA00022553"/>
    </source>
</evidence>
<dbReference type="PROSITE" id="PS52004">
    <property type="entry name" value="KS3_2"/>
    <property type="match status" value="1"/>
</dbReference>
<dbReference type="InterPro" id="IPR016039">
    <property type="entry name" value="Thiolase-like"/>
</dbReference>
<dbReference type="Pfam" id="PF22621">
    <property type="entry name" value="CurL-like_PKS_C"/>
    <property type="match status" value="1"/>
</dbReference>
<dbReference type="Gene3D" id="3.40.366.10">
    <property type="entry name" value="Malonyl-Coenzyme A Acyl Carrier Protein, domain 2"/>
    <property type="match status" value="1"/>
</dbReference>
<dbReference type="InterPro" id="IPR057326">
    <property type="entry name" value="KR_dom"/>
</dbReference>
<evidence type="ECO:0000259" key="4">
    <source>
        <dbReference type="PROSITE" id="PS50075"/>
    </source>
</evidence>
<dbReference type="RefSeq" id="WP_192023401.1">
    <property type="nucleotide sequence ID" value="NZ_JACYTN010000001.1"/>
</dbReference>
<organism evidence="6 7">
    <name type="scientific">Paenibacillus arenosi</name>
    <dbReference type="NCBI Taxonomy" id="2774142"/>
    <lineage>
        <taxon>Bacteria</taxon>
        <taxon>Bacillati</taxon>
        <taxon>Bacillota</taxon>
        <taxon>Bacilli</taxon>
        <taxon>Bacillales</taxon>
        <taxon>Paenibacillaceae</taxon>
        <taxon>Paenibacillus</taxon>
    </lineage>
</organism>
<evidence type="ECO:0000313" key="6">
    <source>
        <dbReference type="EMBL" id="MBD8496928.1"/>
    </source>
</evidence>
<reference evidence="6 7" key="1">
    <citation type="submission" date="2020-09" db="EMBL/GenBank/DDBJ databases">
        <title>Paenibacillus sp. CAU 1523 isolated from sand of Haeundae Beach.</title>
        <authorList>
            <person name="Kim W."/>
        </authorList>
    </citation>
    <scope>NUCLEOTIDE SEQUENCE [LARGE SCALE GENOMIC DNA]</scope>
    <source>
        <strain evidence="6 7">CAU 1523</strain>
    </source>
</reference>
<feature type="domain" description="Ketosynthase family 3 (KS3)" evidence="5">
    <location>
        <begin position="23"/>
        <end position="448"/>
    </location>
</feature>
<dbReference type="EMBL" id="JACYTN010000001">
    <property type="protein sequence ID" value="MBD8496928.1"/>
    <property type="molecule type" value="Genomic_DNA"/>
</dbReference>
<dbReference type="SMART" id="SM00827">
    <property type="entry name" value="PKS_AT"/>
    <property type="match status" value="1"/>
</dbReference>
<dbReference type="InterPro" id="IPR036736">
    <property type="entry name" value="ACP-like_sf"/>
</dbReference>
<accession>A0ABR9AT98</accession>
<dbReference type="CDD" id="cd00833">
    <property type="entry name" value="PKS"/>
    <property type="match status" value="1"/>
</dbReference>
<evidence type="ECO:0000259" key="5">
    <source>
        <dbReference type="PROSITE" id="PS52004"/>
    </source>
</evidence>
<evidence type="ECO:0000313" key="7">
    <source>
        <dbReference type="Proteomes" id="UP000634529"/>
    </source>
</evidence>
<keyword evidence="7" id="KW-1185">Reference proteome</keyword>
<keyword evidence="3" id="KW-0808">Transferase</keyword>
<dbReference type="InterPro" id="IPR014030">
    <property type="entry name" value="Ketoacyl_synth_N"/>
</dbReference>
<dbReference type="Proteomes" id="UP000634529">
    <property type="component" value="Unassembled WGS sequence"/>
</dbReference>
<dbReference type="InterPro" id="IPR050091">
    <property type="entry name" value="PKS_NRPS_Biosynth_Enz"/>
</dbReference>